<feature type="repeat" description="ARM" evidence="2">
    <location>
        <begin position="49"/>
        <end position="91"/>
    </location>
</feature>
<dbReference type="Gene3D" id="1.25.10.10">
    <property type="entry name" value="Leucine-rich Repeat Variant"/>
    <property type="match status" value="2"/>
</dbReference>
<dbReference type="HOGENOM" id="CLU_006348_2_2_1"/>
<evidence type="ECO:0000259" key="3">
    <source>
        <dbReference type="Pfam" id="PF25598"/>
    </source>
</evidence>
<evidence type="ECO:0000256" key="1">
    <source>
        <dbReference type="ARBA" id="ARBA00022786"/>
    </source>
</evidence>
<feature type="domain" description="U-box" evidence="3">
    <location>
        <begin position="8"/>
        <end position="292"/>
    </location>
</feature>
<dbReference type="SMART" id="SM00185">
    <property type="entry name" value="ARM"/>
    <property type="match status" value="4"/>
</dbReference>
<sequence length="303" mass="32924">MEVKRWTVQSLVKKLSNRPSDETQSETIAELRLLSKHDDHSRLLIAEAGAIPFLVSALYSPNPTTQLNAITTLLNLSILPENRTQLLSAHGFLDALTHLLSHPLSPFSLQNGAATIHSILLTEAYRPIIGDKPNITSALLNAIRRPTSPRSIKDSLKALFALSLYPLNRPKLVEQGIVPVLFSLLINSHSNGLIEDASAVLAQVAGCYESGEAFRKVSGIRVLVDLMETGSIRARENAASALLNLAQSAGEKVIDEIREIENSSAVITTLVGSGSERGRSKASALLTMLLVQERFYVDDSLVF</sequence>
<dbReference type="PANTHER" id="PTHR23315:SF238">
    <property type="entry name" value="ARM REPEAT SUPERFAMILY PROTEIN"/>
    <property type="match status" value="1"/>
</dbReference>
<dbReference type="SUPFAM" id="SSF48371">
    <property type="entry name" value="ARM repeat"/>
    <property type="match status" value="1"/>
</dbReference>
<dbReference type="PANTHER" id="PTHR23315">
    <property type="entry name" value="U BOX DOMAIN-CONTAINING"/>
    <property type="match status" value="1"/>
</dbReference>
<keyword evidence="1" id="KW-0833">Ubl conjugation pathway</keyword>
<evidence type="ECO:0000313" key="5">
    <source>
        <dbReference type="Proteomes" id="UP000017836"/>
    </source>
</evidence>
<organism evidence="4 5">
    <name type="scientific">Amborella trichopoda</name>
    <dbReference type="NCBI Taxonomy" id="13333"/>
    <lineage>
        <taxon>Eukaryota</taxon>
        <taxon>Viridiplantae</taxon>
        <taxon>Streptophyta</taxon>
        <taxon>Embryophyta</taxon>
        <taxon>Tracheophyta</taxon>
        <taxon>Spermatophyta</taxon>
        <taxon>Magnoliopsida</taxon>
        <taxon>Amborellales</taxon>
        <taxon>Amborellaceae</taxon>
        <taxon>Amborella</taxon>
    </lineage>
</organism>
<evidence type="ECO:0000313" key="4">
    <source>
        <dbReference type="EMBL" id="ERN16297.1"/>
    </source>
</evidence>
<dbReference type="Proteomes" id="UP000017836">
    <property type="component" value="Unassembled WGS sequence"/>
</dbReference>
<proteinExistence type="predicted"/>
<dbReference type="AlphaFoldDB" id="U5D4E5"/>
<dbReference type="Pfam" id="PF25598">
    <property type="entry name" value="ARM_PUB"/>
    <property type="match status" value="1"/>
</dbReference>
<accession>U5D4E5</accession>
<protein>
    <recommendedName>
        <fullName evidence="3">U-box domain-containing protein</fullName>
    </recommendedName>
</protein>
<dbReference type="OrthoDB" id="7537227at2759"/>
<dbReference type="EMBL" id="KI392467">
    <property type="protein sequence ID" value="ERN16297.1"/>
    <property type="molecule type" value="Genomic_DNA"/>
</dbReference>
<dbReference type="Gramene" id="ERN16297">
    <property type="protein sequence ID" value="ERN16297"/>
    <property type="gene ID" value="AMTR_s00063p00200790"/>
</dbReference>
<name>U5D4E5_AMBTC</name>
<dbReference type="PROSITE" id="PS50176">
    <property type="entry name" value="ARM_REPEAT"/>
    <property type="match status" value="1"/>
</dbReference>
<dbReference type="InterPro" id="IPR000225">
    <property type="entry name" value="Armadillo"/>
</dbReference>
<keyword evidence="5" id="KW-1185">Reference proteome</keyword>
<dbReference type="eggNOG" id="KOG0167">
    <property type="taxonomic scope" value="Eukaryota"/>
</dbReference>
<evidence type="ECO:0000256" key="2">
    <source>
        <dbReference type="PROSITE-ProRule" id="PRU00259"/>
    </source>
</evidence>
<dbReference type="InterPro" id="IPR058678">
    <property type="entry name" value="ARM_PUB"/>
</dbReference>
<reference evidence="5" key="1">
    <citation type="journal article" date="2013" name="Science">
        <title>The Amborella genome and the evolution of flowering plants.</title>
        <authorList>
            <consortium name="Amborella Genome Project"/>
        </authorList>
    </citation>
    <scope>NUCLEOTIDE SEQUENCE [LARGE SCALE GENOMIC DNA]</scope>
</reference>
<dbReference type="GO" id="GO:0005737">
    <property type="term" value="C:cytoplasm"/>
    <property type="evidence" value="ECO:0000318"/>
    <property type="project" value="GO_Central"/>
</dbReference>
<dbReference type="KEGG" id="atr:18444602"/>
<dbReference type="InterPro" id="IPR011989">
    <property type="entry name" value="ARM-like"/>
</dbReference>
<dbReference type="InterPro" id="IPR016024">
    <property type="entry name" value="ARM-type_fold"/>
</dbReference>
<dbReference type="OMA" id="HIIRYPD"/>
<gene>
    <name evidence="4" type="ORF">AMTR_s00063p00200790</name>
</gene>
<dbReference type="GO" id="GO:0005634">
    <property type="term" value="C:nucleus"/>
    <property type="evidence" value="ECO:0000318"/>
    <property type="project" value="GO_Central"/>
</dbReference>